<feature type="binding site" evidence="17">
    <location>
        <position position="424"/>
    </location>
    <ligand>
        <name>acetyl-CoA</name>
        <dbReference type="ChEBI" id="CHEBI:57288"/>
    </ligand>
</feature>
<feature type="binding site" evidence="17">
    <location>
        <position position="441"/>
    </location>
    <ligand>
        <name>acetyl-CoA</name>
        <dbReference type="ChEBI" id="CHEBI:57288"/>
    </ligand>
</feature>
<reference evidence="19 21" key="1">
    <citation type="submission" date="2015-12" db="EMBL/GenBank/DDBJ databases">
        <authorList>
            <person name="Andreevskaya M."/>
        </authorList>
    </citation>
    <scope>NUCLEOTIDE SEQUENCE [LARGE SCALE GENOMIC DNA]</scope>
    <source>
        <strain evidence="19 21">C122c</strain>
    </source>
</reference>
<keyword evidence="10 17" id="KW-0573">Peptidoglycan synthesis</keyword>
<feature type="binding site" evidence="17">
    <location>
        <begin position="79"/>
        <end position="80"/>
    </location>
    <ligand>
        <name>UDP-N-acetyl-alpha-D-glucosamine</name>
        <dbReference type="ChEBI" id="CHEBI:57705"/>
    </ligand>
</feature>
<dbReference type="InterPro" id="IPR029044">
    <property type="entry name" value="Nucleotide-diphossugar_trans"/>
</dbReference>
<accession>A0A9Q3SU96</accession>
<feature type="binding site" evidence="17">
    <location>
        <position position="156"/>
    </location>
    <ligand>
        <name>UDP-N-acetyl-alpha-D-glucosamine</name>
        <dbReference type="ChEBI" id="CHEBI:57705"/>
    </ligand>
</feature>
<comment type="function">
    <text evidence="16 17">Catalyzes the last two sequential reactions in the de novo biosynthetic pathway for UDP-N-acetylglucosamine (UDP-GlcNAc). The C-terminal domain catalyzes the transfer of acetyl group from acetyl coenzyme A to glucosamine-1-phosphate (GlcN-1-P) to produce N-acetylglucosamine-1-phosphate (GlcNAc-1-P), which is converted into UDP-GlcNAc by the transfer of uridine 5-monophosphate (from uridine 5-triphosphate), a reaction catalyzed by the N-terminal domain.</text>
</comment>
<evidence type="ECO:0000256" key="16">
    <source>
        <dbReference type="ARBA" id="ARBA00049628"/>
    </source>
</evidence>
<feature type="binding site" evidence="17">
    <location>
        <position position="229"/>
    </location>
    <ligand>
        <name>UDP-N-acetyl-alpha-D-glucosamine</name>
        <dbReference type="ChEBI" id="CHEBI:57705"/>
    </ligand>
</feature>
<evidence type="ECO:0000256" key="10">
    <source>
        <dbReference type="ARBA" id="ARBA00022984"/>
    </source>
</evidence>
<gene>
    <name evidence="17 20" type="primary">glmU</name>
    <name evidence="19" type="ORF">C122C_1370</name>
    <name evidence="20" type="ORF">KIJ12_01335</name>
</gene>
<feature type="binding site" evidence="17">
    <location>
        <position position="24"/>
    </location>
    <ligand>
        <name>UDP-N-acetyl-alpha-D-glucosamine</name>
        <dbReference type="ChEBI" id="CHEBI:57705"/>
    </ligand>
</feature>
<evidence type="ECO:0000256" key="4">
    <source>
        <dbReference type="ARBA" id="ARBA00022679"/>
    </source>
</evidence>
<dbReference type="Proteomes" id="UP000199271">
    <property type="component" value="Unassembled WGS sequence"/>
</dbReference>
<feature type="binding site" evidence="17">
    <location>
        <position position="141"/>
    </location>
    <ligand>
        <name>UDP-N-acetyl-alpha-D-glucosamine</name>
        <dbReference type="ChEBI" id="CHEBI:57705"/>
    </ligand>
</feature>
<dbReference type="HAMAP" id="MF_01631">
    <property type="entry name" value="GlmU"/>
    <property type="match status" value="1"/>
</dbReference>
<dbReference type="RefSeq" id="WP_013231291.1">
    <property type="nucleotide sequence ID" value="NZ_BPKT01000001.1"/>
</dbReference>
<feature type="binding site" evidence="17">
    <location>
        <position position="104"/>
    </location>
    <ligand>
        <name>Mg(2+)</name>
        <dbReference type="ChEBI" id="CHEBI:18420"/>
    </ligand>
</feature>
<keyword evidence="13 17" id="KW-0961">Cell wall biogenesis/degradation</keyword>
<evidence type="ECO:0000256" key="17">
    <source>
        <dbReference type="HAMAP-Rule" id="MF_01631"/>
    </source>
</evidence>
<feature type="binding site" evidence="17">
    <location>
        <position position="352"/>
    </location>
    <ligand>
        <name>UDP-N-acetyl-alpha-D-glucosamine</name>
        <dbReference type="ChEBI" id="CHEBI:57705"/>
    </ligand>
</feature>
<feature type="binding site" evidence="17">
    <location>
        <position position="406"/>
    </location>
    <ligand>
        <name>acetyl-CoA</name>
        <dbReference type="ChEBI" id="CHEBI:57288"/>
    </ligand>
</feature>
<keyword evidence="12 17" id="KW-0012">Acyltransferase</keyword>
<feature type="active site" description="Proton acceptor" evidence="17">
    <location>
        <position position="364"/>
    </location>
</feature>
<keyword evidence="11 17" id="KW-0511">Multifunctional enzyme</keyword>
<comment type="subunit">
    <text evidence="17">Homotrimer.</text>
</comment>
<organism evidence="20 22">
    <name type="scientific">Leuconostoc gasicomitatum</name>
    <dbReference type="NCBI Taxonomy" id="115778"/>
    <lineage>
        <taxon>Bacteria</taxon>
        <taxon>Bacillati</taxon>
        <taxon>Bacillota</taxon>
        <taxon>Bacilli</taxon>
        <taxon>Lactobacillales</taxon>
        <taxon>Lactobacillaceae</taxon>
        <taxon>Leuconostoc</taxon>
        <taxon>Leuconostoc gelidum group</taxon>
    </lineage>
</organism>
<feature type="binding site" evidence="17">
    <location>
        <begin position="387"/>
        <end position="388"/>
    </location>
    <ligand>
        <name>acetyl-CoA</name>
        <dbReference type="ChEBI" id="CHEBI:57288"/>
    </ligand>
</feature>
<evidence type="ECO:0000256" key="6">
    <source>
        <dbReference type="ARBA" id="ARBA00022723"/>
    </source>
</evidence>
<feature type="region of interest" description="N-acetyltransferase" evidence="17">
    <location>
        <begin position="253"/>
        <end position="457"/>
    </location>
</feature>
<evidence type="ECO:0000313" key="21">
    <source>
        <dbReference type="Proteomes" id="UP000199271"/>
    </source>
</evidence>
<dbReference type="GO" id="GO:0000902">
    <property type="term" value="P:cell morphogenesis"/>
    <property type="evidence" value="ECO:0007669"/>
    <property type="project" value="UniProtKB-UniRule"/>
</dbReference>
<feature type="binding site" evidence="17">
    <location>
        <begin position="102"/>
        <end position="104"/>
    </location>
    <ligand>
        <name>UDP-N-acetyl-alpha-D-glucosamine</name>
        <dbReference type="ChEBI" id="CHEBI:57705"/>
    </ligand>
</feature>
<evidence type="ECO:0000313" key="22">
    <source>
        <dbReference type="Proteomes" id="UP000752647"/>
    </source>
</evidence>
<dbReference type="Gene3D" id="2.160.10.10">
    <property type="entry name" value="Hexapeptide repeat proteins"/>
    <property type="match status" value="1"/>
</dbReference>
<keyword evidence="9 17" id="KW-0133">Cell shape</keyword>
<dbReference type="AlphaFoldDB" id="A0A9Q3SU96"/>
<dbReference type="InterPro" id="IPR050065">
    <property type="entry name" value="GlmU-like"/>
</dbReference>
<evidence type="ECO:0000256" key="5">
    <source>
        <dbReference type="ARBA" id="ARBA00022695"/>
    </source>
</evidence>
<evidence type="ECO:0000256" key="8">
    <source>
        <dbReference type="ARBA" id="ARBA00022842"/>
    </source>
</evidence>
<evidence type="ECO:0000313" key="19">
    <source>
        <dbReference type="EMBL" id="CUW15641.1"/>
    </source>
</evidence>
<feature type="binding site" evidence="17">
    <location>
        <position position="229"/>
    </location>
    <ligand>
        <name>Mg(2+)</name>
        <dbReference type="ChEBI" id="CHEBI:18420"/>
    </ligand>
</feature>
<dbReference type="EC" id="2.3.1.157" evidence="17"/>
<feature type="region of interest" description="Pyrophosphorylase" evidence="17">
    <location>
        <begin position="1"/>
        <end position="231"/>
    </location>
</feature>
<evidence type="ECO:0000256" key="3">
    <source>
        <dbReference type="ARBA" id="ARBA00022490"/>
    </source>
</evidence>
<dbReference type="OMA" id="TAIVEHK"/>
<feature type="binding site" evidence="17">
    <location>
        <begin position="10"/>
        <end position="13"/>
    </location>
    <ligand>
        <name>UDP-N-acetyl-alpha-D-glucosamine</name>
        <dbReference type="ChEBI" id="CHEBI:57705"/>
    </ligand>
</feature>
<comment type="catalytic activity">
    <reaction evidence="15 17">
        <text>N-acetyl-alpha-D-glucosamine 1-phosphate + UTP + H(+) = UDP-N-acetyl-alpha-D-glucosamine + diphosphate</text>
        <dbReference type="Rhea" id="RHEA:13509"/>
        <dbReference type="ChEBI" id="CHEBI:15378"/>
        <dbReference type="ChEBI" id="CHEBI:33019"/>
        <dbReference type="ChEBI" id="CHEBI:46398"/>
        <dbReference type="ChEBI" id="CHEBI:57705"/>
        <dbReference type="ChEBI" id="CHEBI:57776"/>
        <dbReference type="EC" id="2.7.7.23"/>
    </reaction>
</comment>
<keyword evidence="8 17" id="KW-0460">Magnesium</keyword>
<dbReference type="Gene3D" id="3.90.550.10">
    <property type="entry name" value="Spore Coat Polysaccharide Biosynthesis Protein SpsA, Chain A"/>
    <property type="match status" value="1"/>
</dbReference>
<keyword evidence="21" id="KW-1185">Reference proteome</keyword>
<comment type="subcellular location">
    <subcellularLocation>
        <location evidence="17">Cytoplasm</location>
    </subcellularLocation>
</comment>
<comment type="cofactor">
    <cofactor evidence="17">
        <name>Mg(2+)</name>
        <dbReference type="ChEBI" id="CHEBI:18420"/>
    </cofactor>
    <text evidence="17">Binds 1 Mg(2+) ion per subunit.</text>
</comment>
<comment type="pathway">
    <text evidence="17">Bacterial outer membrane biogenesis; LPS lipid A biosynthesis.</text>
</comment>
<dbReference type="Proteomes" id="UP000752647">
    <property type="component" value="Unassembled WGS sequence"/>
</dbReference>
<dbReference type="GO" id="GO:0003977">
    <property type="term" value="F:UDP-N-acetylglucosamine diphosphorylase activity"/>
    <property type="evidence" value="ECO:0007669"/>
    <property type="project" value="UniProtKB-UniRule"/>
</dbReference>
<feature type="binding site" evidence="17">
    <location>
        <position position="378"/>
    </location>
    <ligand>
        <name>UDP-N-acetyl-alpha-D-glucosamine</name>
        <dbReference type="ChEBI" id="CHEBI:57705"/>
    </ligand>
</feature>
<feature type="binding site" evidence="17">
    <location>
        <position position="171"/>
    </location>
    <ligand>
        <name>UDP-N-acetyl-alpha-D-glucosamine</name>
        <dbReference type="ChEBI" id="CHEBI:57705"/>
    </ligand>
</feature>
<evidence type="ECO:0000256" key="12">
    <source>
        <dbReference type="ARBA" id="ARBA00023315"/>
    </source>
</evidence>
<evidence type="ECO:0000256" key="7">
    <source>
        <dbReference type="ARBA" id="ARBA00022737"/>
    </source>
</evidence>
<feature type="domain" description="MobA-like NTP transferase" evidence="18">
    <location>
        <begin position="7"/>
        <end position="132"/>
    </location>
</feature>
<proteinExistence type="inferred from homology"/>
<dbReference type="GO" id="GO:0005737">
    <property type="term" value="C:cytoplasm"/>
    <property type="evidence" value="ECO:0007669"/>
    <property type="project" value="UniProtKB-SubCell"/>
</dbReference>
<dbReference type="GO" id="GO:0008360">
    <property type="term" value="P:regulation of cell shape"/>
    <property type="evidence" value="ECO:0007669"/>
    <property type="project" value="UniProtKB-KW"/>
</dbReference>
<comment type="pathway">
    <text evidence="17">Nucleotide-sugar biosynthesis; UDP-N-acetyl-alpha-D-glucosamine biosynthesis; UDP-N-acetyl-alpha-D-glucosamine from N-acetyl-alpha-D-glucosamine 1-phosphate: step 1/1.</text>
</comment>
<dbReference type="EMBL" id="FBSY01000017">
    <property type="protein sequence ID" value="CUW15641.1"/>
    <property type="molecule type" value="Genomic_DNA"/>
</dbReference>
<dbReference type="SUPFAM" id="SSF51161">
    <property type="entry name" value="Trimeric LpxA-like enzymes"/>
    <property type="match status" value="1"/>
</dbReference>
<dbReference type="EMBL" id="JAHBFI010000001">
    <property type="protein sequence ID" value="MBZ5961820.1"/>
    <property type="molecule type" value="Genomic_DNA"/>
</dbReference>
<dbReference type="CDD" id="cd03353">
    <property type="entry name" value="LbH_GlmU_C"/>
    <property type="match status" value="1"/>
</dbReference>
<dbReference type="SUPFAM" id="SSF53448">
    <property type="entry name" value="Nucleotide-diphospho-sugar transferases"/>
    <property type="match status" value="1"/>
</dbReference>
<keyword evidence="6 17" id="KW-0479">Metal-binding</keyword>
<feature type="binding site" evidence="17">
    <location>
        <position position="334"/>
    </location>
    <ligand>
        <name>UDP-N-acetyl-alpha-D-glucosamine</name>
        <dbReference type="ChEBI" id="CHEBI:57705"/>
    </ligand>
</feature>
<dbReference type="InterPro" id="IPR025877">
    <property type="entry name" value="MobA-like_NTP_Trfase"/>
</dbReference>
<evidence type="ECO:0000256" key="9">
    <source>
        <dbReference type="ARBA" id="ARBA00022960"/>
    </source>
</evidence>
<dbReference type="GO" id="GO:0009252">
    <property type="term" value="P:peptidoglycan biosynthetic process"/>
    <property type="evidence" value="ECO:0007669"/>
    <property type="project" value="UniProtKB-UniRule"/>
</dbReference>
<dbReference type="GeneID" id="34300548"/>
<dbReference type="PANTHER" id="PTHR43584:SF3">
    <property type="entry name" value="BIFUNCTIONAL PROTEIN GLMU"/>
    <property type="match status" value="1"/>
</dbReference>
<keyword evidence="5 17" id="KW-0548">Nucleotidyltransferase</keyword>
<dbReference type="InterPro" id="IPR038009">
    <property type="entry name" value="GlmU_C_LbH"/>
</dbReference>
<feature type="region of interest" description="Linker" evidence="17">
    <location>
        <begin position="232"/>
        <end position="252"/>
    </location>
</feature>
<feature type="binding site" evidence="17">
    <location>
        <position position="74"/>
    </location>
    <ligand>
        <name>UDP-N-acetyl-alpha-D-glucosamine</name>
        <dbReference type="ChEBI" id="CHEBI:57705"/>
    </ligand>
</feature>
<name>A0A9Q3SU96_9LACO</name>
<dbReference type="InterPro" id="IPR005882">
    <property type="entry name" value="Bifunctional_GlmU"/>
</dbReference>
<evidence type="ECO:0000259" key="18">
    <source>
        <dbReference type="Pfam" id="PF12804"/>
    </source>
</evidence>
<dbReference type="PANTHER" id="PTHR43584">
    <property type="entry name" value="NUCLEOTIDYL TRANSFERASE"/>
    <property type="match status" value="1"/>
</dbReference>
<keyword evidence="7 17" id="KW-0677">Repeat</keyword>
<comment type="caution">
    <text evidence="20">The sequence shown here is derived from an EMBL/GenBank/DDBJ whole genome shotgun (WGS) entry which is preliminary data.</text>
</comment>
<dbReference type="NCBIfam" id="NF010934">
    <property type="entry name" value="PRK14354.1"/>
    <property type="match status" value="1"/>
</dbReference>
<keyword evidence="4 17" id="KW-0808">Transferase</keyword>
<evidence type="ECO:0000256" key="2">
    <source>
        <dbReference type="ARBA" id="ARBA00007947"/>
    </source>
</evidence>
<comment type="catalytic activity">
    <reaction evidence="14 17">
        <text>alpha-D-glucosamine 1-phosphate + acetyl-CoA = N-acetyl-alpha-D-glucosamine 1-phosphate + CoA + H(+)</text>
        <dbReference type="Rhea" id="RHEA:13725"/>
        <dbReference type="ChEBI" id="CHEBI:15378"/>
        <dbReference type="ChEBI" id="CHEBI:57287"/>
        <dbReference type="ChEBI" id="CHEBI:57288"/>
        <dbReference type="ChEBI" id="CHEBI:57776"/>
        <dbReference type="ChEBI" id="CHEBI:58516"/>
        <dbReference type="EC" id="2.3.1.157"/>
    </reaction>
</comment>
<keyword evidence="3 17" id="KW-0963">Cytoplasm</keyword>
<comment type="pathway">
    <text evidence="17">Nucleotide-sugar biosynthesis; UDP-N-acetyl-alpha-D-glucosamine biosynthesis; N-acetyl-alpha-D-glucosamine 1-phosphate from alpha-D-glucosamine 6-phosphate (route II): step 2/2.</text>
</comment>
<sequence>MIDEVNVLVLAAGNGSRMKSSAPKVLHEVAGQMMIDWVLDAVEPLSKNKPITVIGVGADSVQAHVGSRSEFVLQSEQLGTGHAVQQAQSQLESSHGVTLIMSGDTPMFRSETLSEFIDEHKRSNNAVTVLTAIADDPTGYGRIVRADDDTVIKIVEQKDASVTERRIREVNTGVYIFDNQLLFESLSQVKNNNAQGEYYLPDTLDILRQSGHQIGAYTLQNFTESQGVNDRVALSVANQVMHERINHQLMIAGVELVDPASTFIDATVIIGQDTVIEGGVTILGQTVIGKNNLITQGSRISDSFIGDDSVITSSHLESARLANGVTVGPYAHLRPQTNLGDHVHIGNFVEVKQATVAANTKAGHLTYIGNATIGEDVNIGAGTIFVNYDGVNKFTTVVGDRAFIGSNTKIVAPVNIATEAITAAGSTITNDVPGHAMAIARARQINKENFWDHMPHK</sequence>
<comment type="similarity">
    <text evidence="1 17">In the C-terminal section; belongs to the transferase hexapeptide repeat family.</text>
</comment>
<dbReference type="GO" id="GO:0016020">
    <property type="term" value="C:membrane"/>
    <property type="evidence" value="ECO:0007669"/>
    <property type="project" value="GOC"/>
</dbReference>
<dbReference type="GO" id="GO:0006048">
    <property type="term" value="P:UDP-N-acetylglucosamine biosynthetic process"/>
    <property type="evidence" value="ECO:0007669"/>
    <property type="project" value="InterPro"/>
</dbReference>
<evidence type="ECO:0000256" key="13">
    <source>
        <dbReference type="ARBA" id="ARBA00023316"/>
    </source>
</evidence>
<dbReference type="NCBIfam" id="TIGR01173">
    <property type="entry name" value="glmU"/>
    <property type="match status" value="1"/>
</dbReference>
<feature type="binding site" evidence="17">
    <location>
        <position position="381"/>
    </location>
    <ligand>
        <name>acetyl-CoA</name>
        <dbReference type="ChEBI" id="CHEBI:57288"/>
    </ligand>
</feature>
<feature type="binding site" evidence="17">
    <location>
        <position position="367"/>
    </location>
    <ligand>
        <name>UDP-N-acetyl-alpha-D-glucosamine</name>
        <dbReference type="ChEBI" id="CHEBI:57705"/>
    </ligand>
</feature>
<dbReference type="CDD" id="cd02540">
    <property type="entry name" value="GT2_GlmU_N_bac"/>
    <property type="match status" value="1"/>
</dbReference>
<reference evidence="20" key="2">
    <citation type="submission" date="2021-05" db="EMBL/GenBank/DDBJ databases">
        <title>Pangenome of Leuconostoc gelidum warrants species status for Leuconostoc gelidum subsp. gasicomitatum.</title>
        <authorList>
            <person name="Johansson P."/>
            <person name="Sade E."/>
            <person name="Hultman J."/>
            <person name="Auvinen P."/>
            <person name="Bjorkroth J."/>
        </authorList>
    </citation>
    <scope>NUCLEOTIDE SEQUENCE</scope>
    <source>
        <strain evidence="20">A.21.4</strain>
    </source>
</reference>
<evidence type="ECO:0000256" key="14">
    <source>
        <dbReference type="ARBA" id="ARBA00048247"/>
    </source>
</evidence>
<evidence type="ECO:0000256" key="15">
    <source>
        <dbReference type="ARBA" id="ARBA00048493"/>
    </source>
</evidence>
<dbReference type="EC" id="2.7.7.23" evidence="17"/>
<dbReference type="GO" id="GO:0000287">
    <property type="term" value="F:magnesium ion binding"/>
    <property type="evidence" value="ECO:0007669"/>
    <property type="project" value="UniProtKB-UniRule"/>
</dbReference>
<evidence type="ECO:0000313" key="20">
    <source>
        <dbReference type="EMBL" id="MBZ5961820.1"/>
    </source>
</evidence>
<comment type="similarity">
    <text evidence="2 17">In the N-terminal section; belongs to the N-acetylglucosamine-1-phosphate uridyltransferase family.</text>
</comment>
<evidence type="ECO:0000256" key="11">
    <source>
        <dbReference type="ARBA" id="ARBA00023268"/>
    </source>
</evidence>
<dbReference type="InterPro" id="IPR011004">
    <property type="entry name" value="Trimer_LpxA-like_sf"/>
</dbReference>
<dbReference type="Pfam" id="PF12804">
    <property type="entry name" value="NTP_transf_3"/>
    <property type="match status" value="1"/>
</dbReference>
<dbReference type="GO" id="GO:0019134">
    <property type="term" value="F:glucosamine-1-phosphate N-acetyltransferase activity"/>
    <property type="evidence" value="ECO:0007669"/>
    <property type="project" value="UniProtKB-UniRule"/>
</dbReference>
<dbReference type="GO" id="GO:0009245">
    <property type="term" value="P:lipid A biosynthetic process"/>
    <property type="evidence" value="ECO:0007669"/>
    <property type="project" value="UniProtKB-UniRule"/>
</dbReference>
<protein>
    <recommendedName>
        <fullName evidence="17">Bifunctional protein GlmU</fullName>
    </recommendedName>
    <domain>
        <recommendedName>
            <fullName evidence="17">UDP-N-acetylglucosamine pyrophosphorylase</fullName>
            <ecNumber evidence="17">2.7.7.23</ecNumber>
        </recommendedName>
        <alternativeName>
            <fullName evidence="17">N-acetylglucosamine-1-phosphate uridyltransferase</fullName>
        </alternativeName>
    </domain>
    <domain>
        <recommendedName>
            <fullName evidence="17">Glucosamine-1-phosphate N-acetyltransferase</fullName>
            <ecNumber evidence="17">2.3.1.157</ecNumber>
        </recommendedName>
    </domain>
</protein>
<evidence type="ECO:0000256" key="1">
    <source>
        <dbReference type="ARBA" id="ARBA00007707"/>
    </source>
</evidence>
<dbReference type="GO" id="GO:0071555">
    <property type="term" value="P:cell wall organization"/>
    <property type="evidence" value="ECO:0007669"/>
    <property type="project" value="UniProtKB-KW"/>
</dbReference>